<proteinExistence type="predicted"/>
<feature type="compositionally biased region" description="Basic residues" evidence="1">
    <location>
        <begin position="198"/>
        <end position="210"/>
    </location>
</feature>
<feature type="region of interest" description="Disordered" evidence="1">
    <location>
        <begin position="189"/>
        <end position="223"/>
    </location>
</feature>
<feature type="compositionally biased region" description="Basic and acidic residues" evidence="1">
    <location>
        <begin position="87"/>
        <end position="103"/>
    </location>
</feature>
<dbReference type="EMBL" id="CADEAL010001256">
    <property type="protein sequence ID" value="CAB1430651.1"/>
    <property type="molecule type" value="Genomic_DNA"/>
</dbReference>
<name>A0A9N7YME9_PLEPL</name>
<protein>
    <submittedName>
        <fullName evidence="2">Uncharacterized protein</fullName>
    </submittedName>
</protein>
<accession>A0A9N7YME9</accession>
<reference evidence="2" key="1">
    <citation type="submission" date="2020-03" db="EMBL/GenBank/DDBJ databases">
        <authorList>
            <person name="Weist P."/>
        </authorList>
    </citation>
    <scope>NUCLEOTIDE SEQUENCE</scope>
</reference>
<evidence type="ECO:0000313" key="2">
    <source>
        <dbReference type="EMBL" id="CAB1430651.1"/>
    </source>
</evidence>
<evidence type="ECO:0000313" key="3">
    <source>
        <dbReference type="Proteomes" id="UP001153269"/>
    </source>
</evidence>
<dbReference type="Proteomes" id="UP001153269">
    <property type="component" value="Unassembled WGS sequence"/>
</dbReference>
<keyword evidence="3" id="KW-1185">Reference proteome</keyword>
<organism evidence="2 3">
    <name type="scientific">Pleuronectes platessa</name>
    <name type="common">European plaice</name>
    <dbReference type="NCBI Taxonomy" id="8262"/>
    <lineage>
        <taxon>Eukaryota</taxon>
        <taxon>Metazoa</taxon>
        <taxon>Chordata</taxon>
        <taxon>Craniata</taxon>
        <taxon>Vertebrata</taxon>
        <taxon>Euteleostomi</taxon>
        <taxon>Actinopterygii</taxon>
        <taxon>Neopterygii</taxon>
        <taxon>Teleostei</taxon>
        <taxon>Neoteleostei</taxon>
        <taxon>Acanthomorphata</taxon>
        <taxon>Carangaria</taxon>
        <taxon>Pleuronectiformes</taxon>
        <taxon>Pleuronectoidei</taxon>
        <taxon>Pleuronectidae</taxon>
        <taxon>Pleuronectes</taxon>
    </lineage>
</organism>
<feature type="compositionally biased region" description="Basic and acidic residues" evidence="1">
    <location>
        <begin position="61"/>
        <end position="74"/>
    </location>
</feature>
<evidence type="ECO:0000256" key="1">
    <source>
        <dbReference type="SAM" id="MobiDB-lite"/>
    </source>
</evidence>
<feature type="region of interest" description="Disordered" evidence="1">
    <location>
        <begin position="61"/>
        <end position="131"/>
    </location>
</feature>
<dbReference type="AlphaFoldDB" id="A0A9N7YME9"/>
<gene>
    <name evidence="2" type="ORF">PLEPLA_LOCUS18633</name>
</gene>
<sequence length="234" mass="25737">MAVRGQDTNGQAGQWWWQMHRCDEGQISQHTKTITQDTVLLPGVCAANTVCVRAWGRGEDWTQNKGRTENRHPQDSTTQCGPGRTAARRENEGGRRPAKTHREQPRRRGGKPQERATASNLRADMGNLGSQNLQREQKAITQKAEPRCVHECTSGNPQEALTAGDRTLSGRRSVSEWVACVCQRVGHRPQRGCGGGPRVRHGAGSNRRHTQLGGHKGGMENLGASYHSNTAIQL</sequence>
<comment type="caution">
    <text evidence="2">The sequence shown here is derived from an EMBL/GenBank/DDBJ whole genome shotgun (WGS) entry which is preliminary data.</text>
</comment>